<keyword evidence="3 4" id="KW-0732">Signal</keyword>
<dbReference type="SUPFAM" id="SSF53822">
    <property type="entry name" value="Periplasmic binding protein-like I"/>
    <property type="match status" value="1"/>
</dbReference>
<dbReference type="Proteomes" id="UP001602119">
    <property type="component" value="Unassembled WGS sequence"/>
</dbReference>
<comment type="similarity">
    <text evidence="2">Belongs to the bacterial solute-binding protein 2 family.</text>
</comment>
<comment type="caution">
    <text evidence="6">The sequence shown here is derived from an EMBL/GenBank/DDBJ whole genome shotgun (WGS) entry which is preliminary data.</text>
</comment>
<feature type="signal peptide" evidence="4">
    <location>
        <begin position="1"/>
        <end position="24"/>
    </location>
</feature>
<protein>
    <submittedName>
        <fullName evidence="6">Substrate-binding domain-containing protein</fullName>
    </submittedName>
</protein>
<dbReference type="PANTHER" id="PTHR46847:SF1">
    <property type="entry name" value="D-ALLOSE-BINDING PERIPLASMIC PROTEIN-RELATED"/>
    <property type="match status" value="1"/>
</dbReference>
<dbReference type="InterPro" id="IPR025997">
    <property type="entry name" value="SBP_2_dom"/>
</dbReference>
<accession>A0ABW6VKC8</accession>
<keyword evidence="7" id="KW-1185">Reference proteome</keyword>
<dbReference type="InterPro" id="IPR028082">
    <property type="entry name" value="Peripla_BP_I"/>
</dbReference>
<dbReference type="PROSITE" id="PS51257">
    <property type="entry name" value="PROKAR_LIPOPROTEIN"/>
    <property type="match status" value="1"/>
</dbReference>
<evidence type="ECO:0000259" key="5">
    <source>
        <dbReference type="Pfam" id="PF13407"/>
    </source>
</evidence>
<dbReference type="PANTHER" id="PTHR46847">
    <property type="entry name" value="D-ALLOSE-BINDING PERIPLASMIC PROTEIN-RELATED"/>
    <property type="match status" value="1"/>
</dbReference>
<dbReference type="CDD" id="cd06313">
    <property type="entry name" value="PBP1_ABC_ThpA_XypA"/>
    <property type="match status" value="1"/>
</dbReference>
<gene>
    <name evidence="6" type="ORF">ACFY05_35895</name>
</gene>
<feature type="chain" id="PRO_5045616425" evidence="4">
    <location>
        <begin position="25"/>
        <end position="343"/>
    </location>
</feature>
<comment type="subcellular location">
    <subcellularLocation>
        <location evidence="1">Cell envelope</location>
    </subcellularLocation>
</comment>
<dbReference type="EMBL" id="JBIAXI010000029">
    <property type="protein sequence ID" value="MFF4778224.1"/>
    <property type="molecule type" value="Genomic_DNA"/>
</dbReference>
<organism evidence="6 7">
    <name type="scientific">Microtetraspora fusca</name>
    <dbReference type="NCBI Taxonomy" id="1997"/>
    <lineage>
        <taxon>Bacteria</taxon>
        <taxon>Bacillati</taxon>
        <taxon>Actinomycetota</taxon>
        <taxon>Actinomycetes</taxon>
        <taxon>Streptosporangiales</taxon>
        <taxon>Streptosporangiaceae</taxon>
        <taxon>Microtetraspora</taxon>
    </lineage>
</organism>
<evidence type="ECO:0000313" key="6">
    <source>
        <dbReference type="EMBL" id="MFF4778224.1"/>
    </source>
</evidence>
<feature type="domain" description="Periplasmic binding protein" evidence="5">
    <location>
        <begin position="38"/>
        <end position="290"/>
    </location>
</feature>
<sequence>MFKKIRAAAAISAVLALGAAGCGAGDSGSGGGSGKVRIGVTVYDMTSFITQGKEGMEAYAKARDVNLTWLNAGGDVNTQASQMEQLINAGVDAIVIAPVQADSLSPQIAQATAKNIPVIAVNTSLKDTGALAATVLPDDVAAGAQEMQQMADKLGGKGNIVILQGPLASSPELDRTKGIMQTLAKYPDIKVLAKDTANWNRDEAVNKTKNWLSSFGDQLNGIVAENDDMALGALRALKEAGKSLPVVGIDGIQDGLQAVKSGELIGSSLQHGRVEMGAGLAVALRVVKKESFEKTNTYVMPAITPENVDKLLDHVVTGKDAFLAKLPDLVDKNLQSGNIANEE</sequence>
<dbReference type="Pfam" id="PF13407">
    <property type="entry name" value="Peripla_BP_4"/>
    <property type="match status" value="1"/>
</dbReference>
<proteinExistence type="inferred from homology"/>
<evidence type="ECO:0000256" key="2">
    <source>
        <dbReference type="ARBA" id="ARBA00007639"/>
    </source>
</evidence>
<dbReference type="Gene3D" id="3.40.50.2300">
    <property type="match status" value="2"/>
</dbReference>
<name>A0ABW6VKC8_MICFU</name>
<reference evidence="6 7" key="1">
    <citation type="submission" date="2024-10" db="EMBL/GenBank/DDBJ databases">
        <title>The Natural Products Discovery Center: Release of the First 8490 Sequenced Strains for Exploring Actinobacteria Biosynthetic Diversity.</title>
        <authorList>
            <person name="Kalkreuter E."/>
            <person name="Kautsar S.A."/>
            <person name="Yang D."/>
            <person name="Bader C.D."/>
            <person name="Teijaro C.N."/>
            <person name="Fluegel L."/>
            <person name="Davis C.M."/>
            <person name="Simpson J.R."/>
            <person name="Lauterbach L."/>
            <person name="Steele A.D."/>
            <person name="Gui C."/>
            <person name="Meng S."/>
            <person name="Li G."/>
            <person name="Viehrig K."/>
            <person name="Ye F."/>
            <person name="Su P."/>
            <person name="Kiefer A.F."/>
            <person name="Nichols A."/>
            <person name="Cepeda A.J."/>
            <person name="Yan W."/>
            <person name="Fan B."/>
            <person name="Jiang Y."/>
            <person name="Adhikari A."/>
            <person name="Zheng C.-J."/>
            <person name="Schuster L."/>
            <person name="Cowan T.M."/>
            <person name="Smanski M.J."/>
            <person name="Chevrette M.G."/>
            <person name="De Carvalho L.P.S."/>
            <person name="Shen B."/>
        </authorList>
    </citation>
    <scope>NUCLEOTIDE SEQUENCE [LARGE SCALE GENOMIC DNA]</scope>
    <source>
        <strain evidence="6 7">NPDC001281</strain>
    </source>
</reference>
<dbReference type="RefSeq" id="WP_066944699.1">
    <property type="nucleotide sequence ID" value="NZ_BBYK01000057.1"/>
</dbReference>
<evidence type="ECO:0000256" key="4">
    <source>
        <dbReference type="SAM" id="SignalP"/>
    </source>
</evidence>
<evidence type="ECO:0000313" key="7">
    <source>
        <dbReference type="Proteomes" id="UP001602119"/>
    </source>
</evidence>
<evidence type="ECO:0000256" key="3">
    <source>
        <dbReference type="ARBA" id="ARBA00022729"/>
    </source>
</evidence>
<evidence type="ECO:0000256" key="1">
    <source>
        <dbReference type="ARBA" id="ARBA00004196"/>
    </source>
</evidence>